<keyword evidence="2" id="KW-1185">Reference proteome</keyword>
<dbReference type="OrthoDB" id="6131564at2759"/>
<name>A0A8B8C0A5_CRAVI</name>
<dbReference type="AlphaFoldDB" id="A0A8B8C0A5"/>
<accession>A0A8B8C0A5</accession>
<evidence type="ECO:0000313" key="2">
    <source>
        <dbReference type="Proteomes" id="UP000694844"/>
    </source>
</evidence>
<feature type="signal peptide" evidence="1">
    <location>
        <begin position="1"/>
        <end position="23"/>
    </location>
</feature>
<gene>
    <name evidence="3" type="primary">LOC111114805</name>
</gene>
<feature type="chain" id="PRO_5034145380" evidence="1">
    <location>
        <begin position="24"/>
        <end position="110"/>
    </location>
</feature>
<keyword evidence="1" id="KW-0732">Signal</keyword>
<reference evidence="3" key="1">
    <citation type="submission" date="2025-08" db="UniProtKB">
        <authorList>
            <consortium name="RefSeq"/>
        </authorList>
    </citation>
    <scope>IDENTIFICATION</scope>
    <source>
        <tissue evidence="3">Whole sample</tissue>
    </source>
</reference>
<sequence>MAFKIWFIMFFYITCNLKPLSYGIAISSQGECPDGHTEGDSWSWGDTNCGVCSCSAKEWTCVSCAGVLDDRFGCYHEINLDALYPKCCPSLVCKGDPHFNQTKYDPLGRK</sequence>
<evidence type="ECO:0000313" key="3">
    <source>
        <dbReference type="RefSeq" id="XP_022308995.1"/>
    </source>
</evidence>
<protein>
    <submittedName>
        <fullName evidence="3">Uncharacterized protein LOC111114805</fullName>
    </submittedName>
</protein>
<dbReference type="RefSeq" id="XP_022308995.1">
    <property type="nucleotide sequence ID" value="XM_022453287.1"/>
</dbReference>
<dbReference type="KEGG" id="cvn:111114805"/>
<dbReference type="Proteomes" id="UP000694844">
    <property type="component" value="Chromosome 9"/>
</dbReference>
<evidence type="ECO:0000256" key="1">
    <source>
        <dbReference type="SAM" id="SignalP"/>
    </source>
</evidence>
<organism evidence="2 3">
    <name type="scientific">Crassostrea virginica</name>
    <name type="common">Eastern oyster</name>
    <dbReference type="NCBI Taxonomy" id="6565"/>
    <lineage>
        <taxon>Eukaryota</taxon>
        <taxon>Metazoa</taxon>
        <taxon>Spiralia</taxon>
        <taxon>Lophotrochozoa</taxon>
        <taxon>Mollusca</taxon>
        <taxon>Bivalvia</taxon>
        <taxon>Autobranchia</taxon>
        <taxon>Pteriomorphia</taxon>
        <taxon>Ostreida</taxon>
        <taxon>Ostreoidea</taxon>
        <taxon>Ostreidae</taxon>
        <taxon>Crassostrea</taxon>
    </lineage>
</organism>
<dbReference type="GeneID" id="111114805"/>
<proteinExistence type="predicted"/>